<proteinExistence type="predicted"/>
<sequence length="247" mass="28043">MKHLTTVQRKKLHDRLLQEKADLEKQFAGNSNFGMALSLRDSISELSAYDNHPGDIGTEVFERGKDLALNEHAERHLMDVEAALALFDKGEYGTCAECGRAIPYRRLDAVPSTAYCIEHAQDKSISQRRPIEEKIMAPPFGRTSLDELDEQNQFDGEDAWQIVSSWGNSNSPAMSEQRDVTDYNDMEVESDENDGYVEDLESFLATDLYGGQVSVIRNKAYYDYLQRKDGDPLLEPDDLEESEDRFS</sequence>
<dbReference type="PROSITE" id="PS51128">
    <property type="entry name" value="ZF_DKSA_2"/>
    <property type="match status" value="1"/>
</dbReference>
<evidence type="ECO:0000313" key="8">
    <source>
        <dbReference type="Proteomes" id="UP001305702"/>
    </source>
</evidence>
<protein>
    <submittedName>
        <fullName evidence="7">TraR/DksA C4-type zinc finger protein</fullName>
    </submittedName>
</protein>
<dbReference type="PANTHER" id="PTHR33823:SF4">
    <property type="entry name" value="GENERAL STRESS PROTEIN 16O"/>
    <property type="match status" value="1"/>
</dbReference>
<dbReference type="Gene3D" id="1.20.120.910">
    <property type="entry name" value="DksA, coiled-coil domain"/>
    <property type="match status" value="1"/>
</dbReference>
<dbReference type="AlphaFoldDB" id="A0AA96LIC1"/>
<feature type="zinc finger region" description="dksA C4-type" evidence="4">
    <location>
        <begin position="95"/>
        <end position="119"/>
    </location>
</feature>
<evidence type="ECO:0000313" key="7">
    <source>
        <dbReference type="EMBL" id="WNQ13533.1"/>
    </source>
</evidence>
<feature type="region of interest" description="Disordered" evidence="5">
    <location>
        <begin position="227"/>
        <end position="247"/>
    </location>
</feature>
<dbReference type="NCBIfam" id="TIGR02890">
    <property type="entry name" value="bacill_yteA"/>
    <property type="match status" value="1"/>
</dbReference>
<reference evidence="7 8" key="1">
    <citation type="submission" date="2022-02" db="EMBL/GenBank/DDBJ databases">
        <title>Paenibacillus sp. MBLB1776 Whole Genome Shotgun Sequencing.</title>
        <authorList>
            <person name="Hwang C.Y."/>
            <person name="Cho E.-S."/>
            <person name="Seo M.-J."/>
        </authorList>
    </citation>
    <scope>NUCLEOTIDE SEQUENCE [LARGE SCALE GENOMIC DNA]</scope>
    <source>
        <strain evidence="7 8">MBLB1776</strain>
    </source>
</reference>
<evidence type="ECO:0000256" key="2">
    <source>
        <dbReference type="ARBA" id="ARBA00022771"/>
    </source>
</evidence>
<accession>A0AA96LIC1</accession>
<keyword evidence="8" id="KW-1185">Reference proteome</keyword>
<organism evidence="7 8">
    <name type="scientific">Paenibacillus aurantius</name>
    <dbReference type="NCBI Taxonomy" id="2918900"/>
    <lineage>
        <taxon>Bacteria</taxon>
        <taxon>Bacillati</taxon>
        <taxon>Bacillota</taxon>
        <taxon>Bacilli</taxon>
        <taxon>Bacillales</taxon>
        <taxon>Paenibacillaceae</taxon>
        <taxon>Paenibacillus</taxon>
    </lineage>
</organism>
<dbReference type="InterPro" id="IPR000962">
    <property type="entry name" value="Znf_DskA_TraR"/>
</dbReference>
<evidence type="ECO:0000256" key="3">
    <source>
        <dbReference type="ARBA" id="ARBA00022833"/>
    </source>
</evidence>
<keyword evidence="3" id="KW-0862">Zinc</keyword>
<dbReference type="KEGG" id="paun:MJA45_11100"/>
<feature type="domain" description="Zinc finger DksA/TraR C4-type" evidence="6">
    <location>
        <begin position="90"/>
        <end position="118"/>
    </location>
</feature>
<feature type="compositionally biased region" description="Acidic residues" evidence="5">
    <location>
        <begin position="232"/>
        <end position="247"/>
    </location>
</feature>
<dbReference type="PANTHER" id="PTHR33823">
    <property type="entry name" value="RNA POLYMERASE-BINDING TRANSCRIPTION FACTOR DKSA-RELATED"/>
    <property type="match status" value="1"/>
</dbReference>
<evidence type="ECO:0000256" key="4">
    <source>
        <dbReference type="PROSITE-ProRule" id="PRU00510"/>
    </source>
</evidence>
<name>A0AA96LIC1_9BACL</name>
<gene>
    <name evidence="7" type="ORF">MJA45_11100</name>
</gene>
<dbReference type="SUPFAM" id="SSF109635">
    <property type="entry name" value="DnaK suppressor protein DksA, alpha-hairpin domain"/>
    <property type="match status" value="1"/>
</dbReference>
<dbReference type="InterPro" id="IPR037187">
    <property type="entry name" value="DnaK_N"/>
</dbReference>
<keyword evidence="2" id="KW-0863">Zinc-finger</keyword>
<dbReference type="Pfam" id="PF01258">
    <property type="entry name" value="zf-dskA_traR"/>
    <property type="match status" value="1"/>
</dbReference>
<dbReference type="SUPFAM" id="SSF57716">
    <property type="entry name" value="Glucocorticoid receptor-like (DNA-binding domain)"/>
    <property type="match status" value="1"/>
</dbReference>
<dbReference type="Proteomes" id="UP001305702">
    <property type="component" value="Chromosome"/>
</dbReference>
<dbReference type="InterPro" id="IPR014240">
    <property type="entry name" value="YteA"/>
</dbReference>
<dbReference type="EMBL" id="CP130318">
    <property type="protein sequence ID" value="WNQ13533.1"/>
    <property type="molecule type" value="Genomic_DNA"/>
</dbReference>
<dbReference type="RefSeq" id="WP_315607316.1">
    <property type="nucleotide sequence ID" value="NZ_CP130318.1"/>
</dbReference>
<evidence type="ECO:0000259" key="6">
    <source>
        <dbReference type="Pfam" id="PF01258"/>
    </source>
</evidence>
<evidence type="ECO:0000256" key="5">
    <source>
        <dbReference type="SAM" id="MobiDB-lite"/>
    </source>
</evidence>
<dbReference type="GO" id="GO:0008270">
    <property type="term" value="F:zinc ion binding"/>
    <property type="evidence" value="ECO:0007669"/>
    <property type="project" value="UniProtKB-KW"/>
</dbReference>
<evidence type="ECO:0000256" key="1">
    <source>
        <dbReference type="ARBA" id="ARBA00022723"/>
    </source>
</evidence>
<keyword evidence="1" id="KW-0479">Metal-binding</keyword>